<dbReference type="PANTHER" id="PTHR16776">
    <property type="entry name" value="EXTRACELLULAR MATRIX PROTEIN 1"/>
    <property type="match status" value="1"/>
</dbReference>
<name>A0A3Q4GFA0_NEOBR</name>
<comment type="subcellular location">
    <subcellularLocation>
        <location evidence="1">Secreted</location>
    </subcellularLocation>
</comment>
<proteinExistence type="predicted"/>
<evidence type="ECO:0000313" key="4">
    <source>
        <dbReference type="Ensembl" id="ENSNBRP00000007481.1"/>
    </source>
</evidence>
<dbReference type="InterPro" id="IPR008605">
    <property type="entry name" value="ECM1"/>
</dbReference>
<dbReference type="Proteomes" id="UP000261580">
    <property type="component" value="Unassembled WGS sequence"/>
</dbReference>
<dbReference type="Bgee" id="ENSNBRG00000005859">
    <property type="expression patterns" value="Expressed in zone of skin and 7 other cell types or tissues"/>
</dbReference>
<dbReference type="InterPro" id="IPR020858">
    <property type="entry name" value="Serum_albumin-like"/>
</dbReference>
<organism evidence="4 5">
    <name type="scientific">Neolamprologus brichardi</name>
    <name type="common">Fairy cichlid</name>
    <name type="synonym">Lamprologus brichardi</name>
    <dbReference type="NCBI Taxonomy" id="32507"/>
    <lineage>
        <taxon>Eukaryota</taxon>
        <taxon>Metazoa</taxon>
        <taxon>Chordata</taxon>
        <taxon>Craniata</taxon>
        <taxon>Vertebrata</taxon>
        <taxon>Euteleostomi</taxon>
        <taxon>Actinopterygii</taxon>
        <taxon>Neopterygii</taxon>
        <taxon>Teleostei</taxon>
        <taxon>Neoteleostei</taxon>
        <taxon>Acanthomorphata</taxon>
        <taxon>Ovalentaria</taxon>
        <taxon>Cichlomorphae</taxon>
        <taxon>Cichliformes</taxon>
        <taxon>Cichlidae</taxon>
        <taxon>African cichlids</taxon>
        <taxon>Pseudocrenilabrinae</taxon>
        <taxon>Lamprologini</taxon>
        <taxon>Neolamprologus</taxon>
    </lineage>
</organism>
<dbReference type="PANTHER" id="PTHR16776:SF3">
    <property type="entry name" value="EXTRACELLULAR MATRIX PROTEIN 1"/>
    <property type="match status" value="1"/>
</dbReference>
<dbReference type="GO" id="GO:0007165">
    <property type="term" value="P:signal transduction"/>
    <property type="evidence" value="ECO:0007669"/>
    <property type="project" value="InterPro"/>
</dbReference>
<dbReference type="GeneTree" id="ENSGT00390000006215"/>
<keyword evidence="3" id="KW-0677">Repeat</keyword>
<evidence type="ECO:0000256" key="3">
    <source>
        <dbReference type="ARBA" id="ARBA00022737"/>
    </source>
</evidence>
<dbReference type="GO" id="GO:0030500">
    <property type="term" value="P:regulation of bone mineralization"/>
    <property type="evidence" value="ECO:0007669"/>
    <property type="project" value="TreeGrafter"/>
</dbReference>
<dbReference type="Ensembl" id="ENSNBRT00000007690.1">
    <property type="protein sequence ID" value="ENSNBRP00000007481.1"/>
    <property type="gene ID" value="ENSNBRG00000005859.1"/>
</dbReference>
<dbReference type="GO" id="GO:0005615">
    <property type="term" value="C:extracellular space"/>
    <property type="evidence" value="ECO:0007669"/>
    <property type="project" value="InterPro"/>
</dbReference>
<sequence length="503" mass="56788">MVLRKTSEGLQFVFQVAQNFCTVLYLPTHKYHLGQGIFFAFSCLIFKKKMLFVFLRFQTKTKRTYASTLLTFFLKLAPSVLRSTAKSADCGLSPAGPPTVGPRSLPTTYNVQFPLGRPTSENLQAICGYSDLRPRYPSSYFPDSGYGVDKLRASAVNNAEAWLSTCCKDNQTWEREVALCCATQAWELSVKKYCEEDLSIKHPWYHCCKINDNNKRLNCFSNDAPNPNYGPTQELPVEPLPSTAEFTFNPNTCQRTHSPVPLALIEGKPKELSTPRAADISFPPGRPTADTIESMCHNQRLRPVYSIKCLPRSGYEMVALQAKTINLIEKGFKSCCKNKKTKLNCADQKWSEELNKFCLRENGGRVNYPCCLNQSDKYSCFQQMSPDPYYNVTSAHEEVSLNKICDTHKTIKKKFPVGFPLKDFVTQCCPLQEEEKTACSARLLEEMAQKLCTSKRAVPTTVRRCCKSSSQETPQCISKIIMSAITKATNFSSQKKRKRCPIS</sequence>
<dbReference type="AlphaFoldDB" id="A0A3Q4GFA0"/>
<dbReference type="SUPFAM" id="SSF48552">
    <property type="entry name" value="Serum albumin-like"/>
    <property type="match status" value="3"/>
</dbReference>
<keyword evidence="2" id="KW-0964">Secreted</keyword>
<reference evidence="4" key="1">
    <citation type="submission" date="2025-08" db="UniProtKB">
        <authorList>
            <consortium name="Ensembl"/>
        </authorList>
    </citation>
    <scope>IDENTIFICATION</scope>
</reference>
<dbReference type="STRING" id="32507.ENSNBRP00000007481"/>
<accession>A0A3Q4GFA0</accession>
<keyword evidence="5" id="KW-1185">Reference proteome</keyword>
<protein>
    <submittedName>
        <fullName evidence="4">Extracellular matrix protein 1b</fullName>
    </submittedName>
</protein>
<evidence type="ECO:0000256" key="2">
    <source>
        <dbReference type="ARBA" id="ARBA00022525"/>
    </source>
</evidence>
<evidence type="ECO:0000313" key="5">
    <source>
        <dbReference type="Proteomes" id="UP000261580"/>
    </source>
</evidence>
<dbReference type="Pfam" id="PF05782">
    <property type="entry name" value="ECM1"/>
    <property type="match status" value="2"/>
</dbReference>
<evidence type="ECO:0000256" key="1">
    <source>
        <dbReference type="ARBA" id="ARBA00004613"/>
    </source>
</evidence>
<dbReference type="Gene3D" id="1.10.246.10">
    <property type="match status" value="3"/>
</dbReference>
<dbReference type="OMA" id="CCRCRSH"/>
<reference evidence="4" key="2">
    <citation type="submission" date="2025-09" db="UniProtKB">
        <authorList>
            <consortium name="Ensembl"/>
        </authorList>
    </citation>
    <scope>IDENTIFICATION</scope>
</reference>